<evidence type="ECO:0000256" key="1">
    <source>
        <dbReference type="ARBA" id="ARBA00005791"/>
    </source>
</evidence>
<dbReference type="EMBL" id="MFLL01000025">
    <property type="protein sequence ID" value="OGG68937.1"/>
    <property type="molecule type" value="Genomic_DNA"/>
</dbReference>
<feature type="domain" description="Thioredoxin" evidence="6">
    <location>
        <begin position="29"/>
        <end position="221"/>
    </location>
</feature>
<evidence type="ECO:0000259" key="6">
    <source>
        <dbReference type="PROSITE" id="PS51352"/>
    </source>
</evidence>
<comment type="similarity">
    <text evidence="1">Belongs to the thioredoxin family. DsbA subfamily.</text>
</comment>
<dbReference type="InterPro" id="IPR036249">
    <property type="entry name" value="Thioredoxin-like_sf"/>
</dbReference>
<comment type="caution">
    <text evidence="7">The sequence shown here is derived from an EMBL/GenBank/DDBJ whole genome shotgun (WGS) entry which is preliminary data.</text>
</comment>
<protein>
    <recommendedName>
        <fullName evidence="6">Thioredoxin domain-containing protein</fullName>
    </recommendedName>
</protein>
<dbReference type="PROSITE" id="PS51352">
    <property type="entry name" value="THIOREDOXIN_2"/>
    <property type="match status" value="1"/>
</dbReference>
<sequence>MENDRKIQMWMAGGFLVVIVAIAVIAGMSSSGTVLPQGGFQATTVADITSADWVTGNKNAKVSVITYGDFQCPACAAYEPILQQLENEYASDVKFVFRNYPLPQHQNGVITSQAAEAAGLQGKFWEMHDLLYAKQTEWSDAAAGEIVSKYLNVYAQSLGLDVAKFNTDINSPAVKQKIQTDMATANAAKVNHTPTFFVNLVQIPNPQSAAAFKAVIDAALASSSAQQ</sequence>
<dbReference type="PANTHER" id="PTHR13887:SF14">
    <property type="entry name" value="DISULFIDE BOND FORMATION PROTEIN D"/>
    <property type="match status" value="1"/>
</dbReference>
<gene>
    <name evidence="7" type="ORF">A3C20_01725</name>
</gene>
<evidence type="ECO:0000256" key="2">
    <source>
        <dbReference type="ARBA" id="ARBA00022729"/>
    </source>
</evidence>
<dbReference type="SUPFAM" id="SSF52833">
    <property type="entry name" value="Thioredoxin-like"/>
    <property type="match status" value="1"/>
</dbReference>
<proteinExistence type="inferred from homology"/>
<dbReference type="Pfam" id="PF13462">
    <property type="entry name" value="Thioredoxin_4"/>
    <property type="match status" value="1"/>
</dbReference>
<evidence type="ECO:0000256" key="4">
    <source>
        <dbReference type="ARBA" id="ARBA00023157"/>
    </source>
</evidence>
<dbReference type="Gene3D" id="3.40.30.10">
    <property type="entry name" value="Glutaredoxin"/>
    <property type="match status" value="1"/>
</dbReference>
<keyword evidence="2" id="KW-0732">Signal</keyword>
<dbReference type="InterPro" id="IPR013766">
    <property type="entry name" value="Thioredoxin_domain"/>
</dbReference>
<organism evidence="7 8">
    <name type="scientific">Candidatus Kaiserbacteria bacterium RIFCSPHIGHO2_02_FULL_55_25</name>
    <dbReference type="NCBI Taxonomy" id="1798498"/>
    <lineage>
        <taxon>Bacteria</taxon>
        <taxon>Candidatus Kaiseribacteriota</taxon>
    </lineage>
</organism>
<dbReference type="AlphaFoldDB" id="A0A1F6E5S4"/>
<evidence type="ECO:0000313" key="8">
    <source>
        <dbReference type="Proteomes" id="UP000176914"/>
    </source>
</evidence>
<keyword evidence="5" id="KW-0676">Redox-active center</keyword>
<keyword evidence="4" id="KW-1015">Disulfide bond</keyword>
<evidence type="ECO:0000256" key="5">
    <source>
        <dbReference type="ARBA" id="ARBA00023284"/>
    </source>
</evidence>
<keyword evidence="3" id="KW-0560">Oxidoreductase</keyword>
<name>A0A1F6E5S4_9BACT</name>
<evidence type="ECO:0000313" key="7">
    <source>
        <dbReference type="EMBL" id="OGG68937.1"/>
    </source>
</evidence>
<reference evidence="7 8" key="1">
    <citation type="journal article" date="2016" name="Nat. Commun.">
        <title>Thousands of microbial genomes shed light on interconnected biogeochemical processes in an aquifer system.</title>
        <authorList>
            <person name="Anantharaman K."/>
            <person name="Brown C.T."/>
            <person name="Hug L.A."/>
            <person name="Sharon I."/>
            <person name="Castelle C.J."/>
            <person name="Probst A.J."/>
            <person name="Thomas B.C."/>
            <person name="Singh A."/>
            <person name="Wilkins M.J."/>
            <person name="Karaoz U."/>
            <person name="Brodie E.L."/>
            <person name="Williams K.H."/>
            <person name="Hubbard S.S."/>
            <person name="Banfield J.F."/>
        </authorList>
    </citation>
    <scope>NUCLEOTIDE SEQUENCE [LARGE SCALE GENOMIC DNA]</scope>
</reference>
<dbReference type="PANTHER" id="PTHR13887">
    <property type="entry name" value="GLUTATHIONE S-TRANSFERASE KAPPA"/>
    <property type="match status" value="1"/>
</dbReference>
<dbReference type="InterPro" id="IPR012336">
    <property type="entry name" value="Thioredoxin-like_fold"/>
</dbReference>
<dbReference type="Proteomes" id="UP000176914">
    <property type="component" value="Unassembled WGS sequence"/>
</dbReference>
<dbReference type="GO" id="GO:0016491">
    <property type="term" value="F:oxidoreductase activity"/>
    <property type="evidence" value="ECO:0007669"/>
    <property type="project" value="UniProtKB-KW"/>
</dbReference>
<accession>A0A1F6E5S4</accession>
<evidence type="ECO:0000256" key="3">
    <source>
        <dbReference type="ARBA" id="ARBA00023002"/>
    </source>
</evidence>